<feature type="region of interest" description="Disordered" evidence="1">
    <location>
        <begin position="144"/>
        <end position="220"/>
    </location>
</feature>
<feature type="transmembrane region" description="Helical" evidence="2">
    <location>
        <begin position="117"/>
        <end position="140"/>
    </location>
</feature>
<keyword evidence="4" id="KW-1185">Reference proteome</keyword>
<organism evidence="3 4">
    <name type="scientific">Streptomyces spinoverrucosus</name>
    <dbReference type="NCBI Taxonomy" id="284043"/>
    <lineage>
        <taxon>Bacteria</taxon>
        <taxon>Bacillati</taxon>
        <taxon>Actinomycetota</taxon>
        <taxon>Actinomycetes</taxon>
        <taxon>Kitasatosporales</taxon>
        <taxon>Streptomycetaceae</taxon>
        <taxon>Streptomyces</taxon>
    </lineage>
</organism>
<accession>A0A4Y3VM05</accession>
<evidence type="ECO:0000313" key="3">
    <source>
        <dbReference type="EMBL" id="GEC07877.1"/>
    </source>
</evidence>
<evidence type="ECO:0008006" key="5">
    <source>
        <dbReference type="Google" id="ProtNLM"/>
    </source>
</evidence>
<dbReference type="RefSeq" id="WP_141312417.1">
    <property type="nucleotide sequence ID" value="NZ_BJND01000044.1"/>
</dbReference>
<dbReference type="OrthoDB" id="4338553at2"/>
<feature type="compositionally biased region" description="Low complexity" evidence="1">
    <location>
        <begin position="318"/>
        <end position="327"/>
    </location>
</feature>
<feature type="compositionally biased region" description="Basic and acidic residues" evidence="1">
    <location>
        <begin position="76"/>
        <end position="87"/>
    </location>
</feature>
<keyword evidence="2" id="KW-0812">Transmembrane</keyword>
<evidence type="ECO:0000313" key="4">
    <source>
        <dbReference type="Proteomes" id="UP000317881"/>
    </source>
</evidence>
<keyword evidence="2" id="KW-1133">Transmembrane helix</keyword>
<gene>
    <name evidence="3" type="ORF">SSP24_55320</name>
</gene>
<feature type="compositionally biased region" description="Polar residues" evidence="1">
    <location>
        <begin position="335"/>
        <end position="346"/>
    </location>
</feature>
<evidence type="ECO:0000256" key="1">
    <source>
        <dbReference type="SAM" id="MobiDB-lite"/>
    </source>
</evidence>
<feature type="region of interest" description="Disordered" evidence="1">
    <location>
        <begin position="76"/>
        <end position="109"/>
    </location>
</feature>
<feature type="region of interest" description="Disordered" evidence="1">
    <location>
        <begin position="263"/>
        <end position="346"/>
    </location>
</feature>
<dbReference type="EMBL" id="BJND01000044">
    <property type="protein sequence ID" value="GEC07877.1"/>
    <property type="molecule type" value="Genomic_DNA"/>
</dbReference>
<name>A0A4Y3VM05_9ACTN</name>
<feature type="compositionally biased region" description="Basic and acidic residues" evidence="1">
    <location>
        <begin position="268"/>
        <end position="290"/>
    </location>
</feature>
<evidence type="ECO:0000256" key="2">
    <source>
        <dbReference type="SAM" id="Phobius"/>
    </source>
</evidence>
<dbReference type="Proteomes" id="UP000317881">
    <property type="component" value="Unassembled WGS sequence"/>
</dbReference>
<protein>
    <recommendedName>
        <fullName evidence="5">Extensin</fullName>
    </recommendedName>
</protein>
<keyword evidence="2" id="KW-0472">Membrane</keyword>
<reference evidence="3 4" key="1">
    <citation type="submission" date="2019-06" db="EMBL/GenBank/DDBJ databases">
        <title>Whole genome shotgun sequence of Streptomyces spinoverrucosus NBRC 14228.</title>
        <authorList>
            <person name="Hosoyama A."/>
            <person name="Uohara A."/>
            <person name="Ohji S."/>
            <person name="Ichikawa N."/>
        </authorList>
    </citation>
    <scope>NUCLEOTIDE SEQUENCE [LARGE SCALE GENOMIC DNA]</scope>
    <source>
        <strain evidence="3 4">NBRC 14228</strain>
    </source>
</reference>
<feature type="compositionally biased region" description="Polar residues" evidence="1">
    <location>
        <begin position="173"/>
        <end position="190"/>
    </location>
</feature>
<proteinExistence type="predicted"/>
<dbReference type="AlphaFoldDB" id="A0A4Y3VM05"/>
<feature type="compositionally biased region" description="Gly residues" evidence="1">
    <location>
        <begin position="304"/>
        <end position="317"/>
    </location>
</feature>
<sequence length="346" mass="34601">MADEQYRWLNRETAERLLSGEPLDAADSATREQAARLAHTLGALSAKPPLTSDELPGEGAALAAFRKVRAERDSERAALDVPGRRQPSDAGLVHIGGRTGGRTTAARRPRWGRPVRLGLAAALAVAMAGGVAVAAGTGVLGTPPFLDDEPGPAASVSVAEPPERPQVSPPPTQREQPGSATPDGTTSGPATESPDPSGDDTPSTGGDTERSTGGDAGNWRKAVILACRDVRDGKSLDAARKRALTEAAGGSSGVRKYCAAVLGGSDAQEDKGSGKGDKGDGEKAGGKDGDEGSSSGDGGEGDGEGGTAPGLTGGSGSLSGSPALTPGLPRRAQSLLPTPNPSQSAL</sequence>
<comment type="caution">
    <text evidence="3">The sequence shown here is derived from an EMBL/GenBank/DDBJ whole genome shotgun (WGS) entry which is preliminary data.</text>
</comment>